<evidence type="ECO:0000256" key="2">
    <source>
        <dbReference type="ARBA" id="ARBA00022741"/>
    </source>
</evidence>
<feature type="binding site" evidence="9">
    <location>
        <begin position="107"/>
        <end position="114"/>
    </location>
    <ligand>
        <name>GTP</name>
        <dbReference type="ChEBI" id="CHEBI:37565"/>
    </ligand>
</feature>
<evidence type="ECO:0000313" key="13">
    <source>
        <dbReference type="Proteomes" id="UP000243900"/>
    </source>
</evidence>
<evidence type="ECO:0000256" key="6">
    <source>
        <dbReference type="ARBA" id="ARBA00023135"/>
    </source>
</evidence>
<dbReference type="InterPro" id="IPR003593">
    <property type="entry name" value="AAA+_ATPase"/>
</dbReference>
<feature type="compositionally biased region" description="Gly residues" evidence="10">
    <location>
        <begin position="480"/>
        <end position="494"/>
    </location>
</feature>
<dbReference type="PROSITE" id="PS00300">
    <property type="entry name" value="SRP54"/>
    <property type="match status" value="1"/>
</dbReference>
<dbReference type="SUPFAM" id="SSF52540">
    <property type="entry name" value="P-loop containing nucleoside triphosphate hydrolases"/>
    <property type="match status" value="1"/>
</dbReference>
<evidence type="ECO:0000313" key="12">
    <source>
        <dbReference type="EMBL" id="PQA52225.1"/>
    </source>
</evidence>
<evidence type="ECO:0000256" key="4">
    <source>
        <dbReference type="ARBA" id="ARBA00022884"/>
    </source>
</evidence>
<comment type="similarity">
    <text evidence="1 9">Belongs to the GTP-binding SRP family. SRP54 subfamily.</text>
</comment>
<dbReference type="InterPro" id="IPR004125">
    <property type="entry name" value="Signal_recog_particle_SRP54_M"/>
</dbReference>
<dbReference type="GO" id="GO:0008312">
    <property type="term" value="F:7S RNA binding"/>
    <property type="evidence" value="ECO:0007669"/>
    <property type="project" value="InterPro"/>
</dbReference>
<dbReference type="Pfam" id="PF02978">
    <property type="entry name" value="SRP_SPB"/>
    <property type="match status" value="1"/>
</dbReference>
<dbReference type="AlphaFoldDB" id="A0A2P6AVB6"/>
<keyword evidence="6 9" id="KW-0733">Signal recognition particle</keyword>
<comment type="subunit">
    <text evidence="9">Part of the signal recognition particle protein translocation system, which is composed of SRP and FtsY. SRP is a ribonucleoprotein composed of Ffh and a 4.5S RNA molecule.</text>
</comment>
<proteinExistence type="inferred from homology"/>
<dbReference type="InterPro" id="IPR004780">
    <property type="entry name" value="SRP"/>
</dbReference>
<dbReference type="InterPro" id="IPR022941">
    <property type="entry name" value="SRP54"/>
</dbReference>
<dbReference type="CDD" id="cd18539">
    <property type="entry name" value="SRP_G"/>
    <property type="match status" value="1"/>
</dbReference>
<comment type="subcellular location">
    <subcellularLocation>
        <location evidence="9">Cytoplasm</location>
    </subcellularLocation>
    <text evidence="9">The SRP-RNC complex is targeted to the cytoplasmic membrane.</text>
</comment>
<keyword evidence="2 9" id="KW-0547">Nucleotide-binding</keyword>
<dbReference type="SMART" id="SM00963">
    <property type="entry name" value="SRP54_N"/>
    <property type="match status" value="1"/>
</dbReference>
<keyword evidence="7 9" id="KW-0687">Ribonucleoprotein</keyword>
<dbReference type="InterPro" id="IPR042101">
    <property type="entry name" value="SRP54_N_sf"/>
</dbReference>
<dbReference type="RefSeq" id="WP_105190928.1">
    <property type="nucleotide sequence ID" value="NZ_PTQZ01000004.1"/>
</dbReference>
<dbReference type="GO" id="GO:0005525">
    <property type="term" value="F:GTP binding"/>
    <property type="evidence" value="ECO:0007669"/>
    <property type="project" value="UniProtKB-UniRule"/>
</dbReference>
<name>A0A2P6AVB6_9GAMM</name>
<evidence type="ECO:0000256" key="1">
    <source>
        <dbReference type="ARBA" id="ARBA00005450"/>
    </source>
</evidence>
<protein>
    <recommendedName>
        <fullName evidence="9">Signal recognition particle protein</fullName>
        <ecNumber evidence="9">3.6.5.4</ecNumber>
    </recommendedName>
    <alternativeName>
        <fullName evidence="9">Fifty-four homolog</fullName>
    </alternativeName>
</protein>
<evidence type="ECO:0000259" key="11">
    <source>
        <dbReference type="PROSITE" id="PS00300"/>
    </source>
</evidence>
<dbReference type="Gene3D" id="1.10.260.30">
    <property type="entry name" value="Signal recognition particle, SRP54 subunit, M-domain"/>
    <property type="match status" value="1"/>
</dbReference>
<reference evidence="13" key="1">
    <citation type="submission" date="2018-02" db="EMBL/GenBank/DDBJ databases">
        <title>Genome sequencing of Solimonas sp. HR-BB.</title>
        <authorList>
            <person name="Lee Y."/>
            <person name="Jeon C.O."/>
        </authorList>
    </citation>
    <scope>NUCLEOTIDE SEQUENCE [LARGE SCALE GENOMIC DNA]</scope>
    <source>
        <strain evidence="13">HR-E</strain>
    </source>
</reference>
<dbReference type="Proteomes" id="UP000243900">
    <property type="component" value="Unassembled WGS sequence"/>
</dbReference>
<dbReference type="OrthoDB" id="9804720at2"/>
<dbReference type="EC" id="3.6.5.4" evidence="9"/>
<evidence type="ECO:0000256" key="8">
    <source>
        <dbReference type="ARBA" id="ARBA00048027"/>
    </source>
</evidence>
<dbReference type="FunFam" id="3.40.50.300:FF:000022">
    <property type="entry name" value="Signal recognition particle 54 kDa subunit"/>
    <property type="match status" value="1"/>
</dbReference>
<evidence type="ECO:0000256" key="3">
    <source>
        <dbReference type="ARBA" id="ARBA00022801"/>
    </source>
</evidence>
<comment type="function">
    <text evidence="9">Involved in targeting and insertion of nascent membrane proteins into the cytoplasmic membrane. Binds to the hydrophobic signal sequence of the ribosome-nascent chain (RNC) as it emerges from the ribosomes. The SRP-RNC complex is then targeted to the cytoplasmic membrane where it interacts with the SRP receptor FtsY. Interaction with FtsY leads to the transfer of the RNC complex to the Sec translocase for insertion into the membrane, the hydrolysis of GTP by both Ffh and FtsY, and the dissociation of the SRP-FtsY complex into the individual components.</text>
</comment>
<dbReference type="EMBL" id="PTQZ01000004">
    <property type="protein sequence ID" value="PQA52225.1"/>
    <property type="molecule type" value="Genomic_DNA"/>
</dbReference>
<evidence type="ECO:0000256" key="7">
    <source>
        <dbReference type="ARBA" id="ARBA00023274"/>
    </source>
</evidence>
<keyword evidence="4 9" id="KW-0694">RNA-binding</keyword>
<dbReference type="SMART" id="SM00382">
    <property type="entry name" value="AAA"/>
    <property type="match status" value="1"/>
</dbReference>
<dbReference type="SUPFAM" id="SSF47446">
    <property type="entry name" value="Signal peptide-binding domain"/>
    <property type="match status" value="1"/>
</dbReference>
<dbReference type="GO" id="GO:0003924">
    <property type="term" value="F:GTPase activity"/>
    <property type="evidence" value="ECO:0007669"/>
    <property type="project" value="UniProtKB-UniRule"/>
</dbReference>
<dbReference type="Gene3D" id="1.20.120.140">
    <property type="entry name" value="Signal recognition particle SRP54, nucleotide-binding domain"/>
    <property type="match status" value="1"/>
</dbReference>
<sequence>MFDNLTERLGSSLRAITGSARLNEDNIKDTLREVRMALLEADVALPVVKDFIERIKEQALGQEVLSQLQPGQAFVKIVHDELVRTLGEANEGLNLATTPPAVVLMAGLQGAGKTTTVGKLARYLKGQKKTVLVASADIYRPAAIKQLETLAADIDVLFFPSHSGQDPVEIARGAIAEGKLKFADVVLIDTAGRLAIDDEMMAEIQRLHAAIKPIETLFVVDAMTGQDAANTAKAFNDALPLTGVVLAKADGDARGGAALSVRSITGKPIKFIGVGEKTDALELFHPDRIAQRILGMGDVLSLVEEVERKIDKDKAEKLAKKLQKGKGFDLQDMLEQFQQMRNLGGMGGLLDKLPGMNSAAVQQAMAGGAPEKQMKQMEAIIQSMTPVERRKPDLINGSRKRRIANGSGTTIQDVNRVLKQHTQMEKMMKKFANPSGMMKMLKGMQGKLPPGMLDGLPGAAPGGKGAAGGGLPGGLPGLGGSGFPGGLPGLGGALPPGFKKR</sequence>
<feature type="region of interest" description="Disordered" evidence="10">
    <location>
        <begin position="480"/>
        <end position="501"/>
    </location>
</feature>
<feature type="binding site" evidence="9">
    <location>
        <begin position="189"/>
        <end position="193"/>
    </location>
    <ligand>
        <name>GTP</name>
        <dbReference type="ChEBI" id="CHEBI:37565"/>
    </ligand>
</feature>
<keyword evidence="9" id="KW-0963">Cytoplasm</keyword>
<evidence type="ECO:0000256" key="10">
    <source>
        <dbReference type="SAM" id="MobiDB-lite"/>
    </source>
</evidence>
<accession>A0A2P6AVB6</accession>
<comment type="caution">
    <text evidence="12">The sequence shown here is derived from an EMBL/GenBank/DDBJ whole genome shotgun (WGS) entry which is preliminary data.</text>
</comment>
<comment type="domain">
    <text evidence="9">Composed of three domains: the N-terminal N domain, which is responsible for interactions with the ribosome, the central G domain, which binds GTP, and the C-terminal M domain, which binds the RNA and the signal sequence of the RNC.</text>
</comment>
<dbReference type="InterPro" id="IPR013822">
    <property type="entry name" value="Signal_recog_particl_SRP54_hlx"/>
</dbReference>
<keyword evidence="13" id="KW-1185">Reference proteome</keyword>
<keyword evidence="3 9" id="KW-0378">Hydrolase</keyword>
<evidence type="ECO:0000256" key="5">
    <source>
        <dbReference type="ARBA" id="ARBA00023134"/>
    </source>
</evidence>
<dbReference type="Pfam" id="PF02881">
    <property type="entry name" value="SRP54_N"/>
    <property type="match status" value="1"/>
</dbReference>
<dbReference type="PANTHER" id="PTHR11564">
    <property type="entry name" value="SIGNAL RECOGNITION PARTICLE 54K PROTEIN SRP54"/>
    <property type="match status" value="1"/>
</dbReference>
<dbReference type="PANTHER" id="PTHR11564:SF5">
    <property type="entry name" value="SIGNAL RECOGNITION PARTICLE SUBUNIT SRP54"/>
    <property type="match status" value="1"/>
</dbReference>
<dbReference type="GO" id="GO:0006614">
    <property type="term" value="P:SRP-dependent cotranslational protein targeting to membrane"/>
    <property type="evidence" value="ECO:0007669"/>
    <property type="project" value="InterPro"/>
</dbReference>
<evidence type="ECO:0000256" key="9">
    <source>
        <dbReference type="HAMAP-Rule" id="MF_00306"/>
    </source>
</evidence>
<dbReference type="GO" id="GO:0048500">
    <property type="term" value="C:signal recognition particle"/>
    <property type="evidence" value="ECO:0007669"/>
    <property type="project" value="UniProtKB-UniRule"/>
</dbReference>
<dbReference type="SMART" id="SM00962">
    <property type="entry name" value="SRP54"/>
    <property type="match status" value="1"/>
</dbReference>
<organism evidence="12 13">
    <name type="scientific">Amnimonas aquatica</name>
    <dbReference type="NCBI Taxonomy" id="2094561"/>
    <lineage>
        <taxon>Bacteria</taxon>
        <taxon>Pseudomonadati</taxon>
        <taxon>Pseudomonadota</taxon>
        <taxon>Gammaproteobacteria</taxon>
        <taxon>Moraxellales</taxon>
        <taxon>Moraxellaceae</taxon>
        <taxon>Amnimonas</taxon>
    </lineage>
</organism>
<feature type="binding site" evidence="9">
    <location>
        <begin position="247"/>
        <end position="250"/>
    </location>
    <ligand>
        <name>GTP</name>
        <dbReference type="ChEBI" id="CHEBI:37565"/>
    </ligand>
</feature>
<dbReference type="InterPro" id="IPR036891">
    <property type="entry name" value="Signal_recog_part_SRP54_M_sf"/>
</dbReference>
<comment type="catalytic activity">
    <reaction evidence="8 9">
        <text>GTP + H2O = GDP + phosphate + H(+)</text>
        <dbReference type="Rhea" id="RHEA:19669"/>
        <dbReference type="ChEBI" id="CHEBI:15377"/>
        <dbReference type="ChEBI" id="CHEBI:15378"/>
        <dbReference type="ChEBI" id="CHEBI:37565"/>
        <dbReference type="ChEBI" id="CHEBI:43474"/>
        <dbReference type="ChEBI" id="CHEBI:58189"/>
        <dbReference type="EC" id="3.6.5.4"/>
    </reaction>
</comment>
<dbReference type="HAMAP" id="MF_00306">
    <property type="entry name" value="SRP54"/>
    <property type="match status" value="1"/>
</dbReference>
<dbReference type="NCBIfam" id="TIGR00959">
    <property type="entry name" value="ffh"/>
    <property type="match status" value="1"/>
</dbReference>
<dbReference type="InterPro" id="IPR000897">
    <property type="entry name" value="SRP54_GTPase_dom"/>
</dbReference>
<dbReference type="InterPro" id="IPR027417">
    <property type="entry name" value="P-loop_NTPase"/>
</dbReference>
<keyword evidence="5 9" id="KW-0342">GTP-binding</keyword>
<dbReference type="Gene3D" id="3.40.50.300">
    <property type="entry name" value="P-loop containing nucleotide triphosphate hydrolases"/>
    <property type="match status" value="1"/>
</dbReference>
<dbReference type="Pfam" id="PF00448">
    <property type="entry name" value="SRP54"/>
    <property type="match status" value="1"/>
</dbReference>
<gene>
    <name evidence="9" type="primary">ffh</name>
    <name evidence="12" type="ORF">C5O18_00495</name>
</gene>
<feature type="domain" description="SRP54-type proteins GTP-binding" evidence="11">
    <location>
        <begin position="268"/>
        <end position="281"/>
    </location>
</feature>